<dbReference type="PANTHER" id="PTHR13954:SF6">
    <property type="entry name" value="NON-SPECIFIC SERINE_THREONINE PROTEIN KINASE"/>
    <property type="match status" value="1"/>
</dbReference>
<evidence type="ECO:0000256" key="5">
    <source>
        <dbReference type="ARBA" id="ARBA00022553"/>
    </source>
</evidence>
<evidence type="ECO:0000259" key="21">
    <source>
        <dbReference type="PROSITE" id="PS50011"/>
    </source>
</evidence>
<dbReference type="Gene3D" id="2.130.10.10">
    <property type="entry name" value="YVTN repeat-like/Quinoprotein amine dehydrogenase"/>
    <property type="match status" value="1"/>
</dbReference>
<feature type="domain" description="Protein kinase" evidence="21">
    <location>
        <begin position="532"/>
        <end position="790"/>
    </location>
</feature>
<evidence type="ECO:0000256" key="2">
    <source>
        <dbReference type="ARBA" id="ARBA00004115"/>
    </source>
</evidence>
<keyword evidence="8 20" id="KW-0732">Signal</keyword>
<keyword evidence="10" id="KW-0418">Kinase</keyword>
<evidence type="ECO:0000256" key="3">
    <source>
        <dbReference type="ARBA" id="ARBA00012513"/>
    </source>
</evidence>
<evidence type="ECO:0000256" key="11">
    <source>
        <dbReference type="ARBA" id="ARBA00022801"/>
    </source>
</evidence>
<keyword evidence="16" id="KW-0511">Multifunctional enzyme</keyword>
<dbReference type="GO" id="GO:0016787">
    <property type="term" value="F:hydrolase activity"/>
    <property type="evidence" value="ECO:0007669"/>
    <property type="project" value="UniProtKB-KW"/>
</dbReference>
<keyword evidence="13" id="KW-0067">ATP-binding</keyword>
<protein>
    <recommendedName>
        <fullName evidence="3">non-specific serine/threonine protein kinase</fullName>
        <ecNumber evidence="3">2.7.11.1</ecNumber>
    </recommendedName>
</protein>
<dbReference type="Proteomes" id="UP001516400">
    <property type="component" value="Unassembled WGS sequence"/>
</dbReference>
<comment type="caution">
    <text evidence="23">The sequence shown here is derived from an EMBL/GenBank/DDBJ whole genome shotgun (WGS) entry which is preliminary data.</text>
</comment>
<comment type="cofactor">
    <cofactor evidence="1">
        <name>Mg(2+)</name>
        <dbReference type="ChEBI" id="CHEBI:18420"/>
    </cofactor>
</comment>
<sequence length="942" mass="107244">MRFCLIFLFVASKLNFALNDEIKTEQNQDKTTAVAPENDDRLLLFATLDGTLVRVDRTSGSIKWKIKDRPIVEVPLNTKDATVPIFLPDPRDGSLYLLDNSREPLKKLPFTIPQLVATSPCRSSDGILYTGRKKDAWFKLDPSTGMKQQIIGWDTTSPTCPIETSSFVYIGRTKYSIAMVDSQKPEKKWNVTFFDYTARPMGKEDLNNFELVLFASSSTGKTIALDRRRGQFLWELDLQSPVVGTYLLDSDGLLTAPYTILANHTISYLTSELVSNDESFLQSSRMKLYPTLYVGQHNFGLYALPSLVDQNVVTITASDAGRLLLTGPNAPDTPMPYPDFPLPDQNYQLPPHMYEGDPLTFQSIPGLGNHISIFTGHYNVPKFSNMRFMLPGQPEPLKLISDGTEYIKDKNESPNDRSSIGIQTDPIDEKDDDDVNITMPRKYWNYFDKYRKNVANWVKHQENKELQLTVIVLFGCLIAMFFYLQVQVREIQNLSQNGSKTSQNGSSGKNSSITAYSEELPDGMVKVGKITFHPDQLLGKGCEGTFVYRGEFDSRKVAVKRLLPECFSFADREVTLLRESDAHPHVVRYYCMEQDRMFRYIALELCQATLSEYIKGTCGPLAIKPLEILQQATLGLAHLHSLDIVHRDIKPHNVLISMKDSKGNVKAMISDFGLCKKLQVGRVSFSRRSGVTGTDGWIAPEMLHGKERTTCAVDLFSLGCLYYYVLSNGEHPFGDSLRRQANILSGVSNLSSLKGSDWQINLQKPLIAALISEKPEERPTCSAVLAYPIFWDASKILSFFQDVSDRVEKADENDPVLQSLESDGTNIVQIDWRVHIHEEVVKDLRKYRTYQGNSVRDLLRALRNKKHHFRELTREAQENLGEIPNNFTYYWTERFPLLLAHTYLIMQCVSFENTFVQYYHNYHRYSIVKFKQQVKNISKNIL</sequence>
<dbReference type="CDD" id="cd09769">
    <property type="entry name" value="Luminal_IRE1"/>
    <property type="match status" value="1"/>
</dbReference>
<dbReference type="Pfam" id="PF06479">
    <property type="entry name" value="Ribonuc_2-5A"/>
    <property type="match status" value="1"/>
</dbReference>
<dbReference type="GO" id="GO:0005524">
    <property type="term" value="F:ATP binding"/>
    <property type="evidence" value="ECO:0007669"/>
    <property type="project" value="UniProtKB-KW"/>
</dbReference>
<dbReference type="GO" id="GO:0010468">
    <property type="term" value="P:regulation of gene expression"/>
    <property type="evidence" value="ECO:0007669"/>
    <property type="project" value="UniProtKB-ARBA"/>
</dbReference>
<reference evidence="23 24" key="1">
    <citation type="journal article" date="2021" name="BMC Biol.">
        <title>Horizontally acquired antibacterial genes associated with adaptive radiation of ladybird beetles.</title>
        <authorList>
            <person name="Li H.S."/>
            <person name="Tang X.F."/>
            <person name="Huang Y.H."/>
            <person name="Xu Z.Y."/>
            <person name="Chen M.L."/>
            <person name="Du X.Y."/>
            <person name="Qiu B.Y."/>
            <person name="Chen P.T."/>
            <person name="Zhang W."/>
            <person name="Slipinski A."/>
            <person name="Escalona H.E."/>
            <person name="Waterhouse R.M."/>
            <person name="Zwick A."/>
            <person name="Pang H."/>
        </authorList>
    </citation>
    <scope>NUCLEOTIDE SEQUENCE [LARGE SCALE GENOMIC DNA]</scope>
    <source>
        <strain evidence="23">SYSU2018</strain>
    </source>
</reference>
<keyword evidence="5" id="KW-0597">Phosphoprotein</keyword>
<dbReference type="SUPFAM" id="SSF56112">
    <property type="entry name" value="Protein kinase-like (PK-like)"/>
    <property type="match status" value="1"/>
</dbReference>
<evidence type="ECO:0000313" key="23">
    <source>
        <dbReference type="EMBL" id="KAL3272858.1"/>
    </source>
</evidence>
<proteinExistence type="predicted"/>
<evidence type="ECO:0000256" key="6">
    <source>
        <dbReference type="ARBA" id="ARBA00022679"/>
    </source>
</evidence>
<dbReference type="GO" id="GO:0005789">
    <property type="term" value="C:endoplasmic reticulum membrane"/>
    <property type="evidence" value="ECO:0007669"/>
    <property type="project" value="UniProtKB-SubCell"/>
</dbReference>
<dbReference type="Gene3D" id="1.20.1440.180">
    <property type="entry name" value="KEN domain"/>
    <property type="match status" value="1"/>
</dbReference>
<dbReference type="PROSITE" id="PS50011">
    <property type="entry name" value="PROTEIN_KINASE_DOM"/>
    <property type="match status" value="1"/>
</dbReference>
<dbReference type="InterPro" id="IPR015943">
    <property type="entry name" value="WD40/YVTN_repeat-like_dom_sf"/>
</dbReference>
<dbReference type="PROSITE" id="PS00108">
    <property type="entry name" value="PROTEIN_KINASE_ST"/>
    <property type="match status" value="1"/>
</dbReference>
<dbReference type="GO" id="GO:0004674">
    <property type="term" value="F:protein serine/threonine kinase activity"/>
    <property type="evidence" value="ECO:0007669"/>
    <property type="project" value="UniProtKB-KW"/>
</dbReference>
<keyword evidence="24" id="KW-1185">Reference proteome</keyword>
<keyword evidence="9" id="KW-0547">Nucleotide-binding</keyword>
<dbReference type="InterPro" id="IPR038357">
    <property type="entry name" value="KEN_sf"/>
</dbReference>
<evidence type="ECO:0000256" key="18">
    <source>
        <dbReference type="ARBA" id="ARBA00048679"/>
    </source>
</evidence>
<evidence type="ECO:0000256" key="9">
    <source>
        <dbReference type="ARBA" id="ARBA00022741"/>
    </source>
</evidence>
<dbReference type="GO" id="GO:0034976">
    <property type="term" value="P:response to endoplasmic reticulum stress"/>
    <property type="evidence" value="ECO:0007669"/>
    <property type="project" value="UniProtKB-ARBA"/>
</dbReference>
<dbReference type="InterPro" id="IPR011047">
    <property type="entry name" value="Quinoprotein_ADH-like_sf"/>
</dbReference>
<name>A0ABD2N2N1_9CUCU</name>
<feature type="domain" description="KEN" evidence="22">
    <location>
        <begin position="793"/>
        <end position="921"/>
    </location>
</feature>
<comment type="subcellular location">
    <subcellularLocation>
        <location evidence="2">Endoplasmic reticulum membrane</location>
        <topology evidence="2">Single-pass type I membrane protein</topology>
    </subcellularLocation>
</comment>
<dbReference type="PROSITE" id="PS51392">
    <property type="entry name" value="KEN"/>
    <property type="match status" value="1"/>
</dbReference>
<dbReference type="InterPro" id="IPR010513">
    <property type="entry name" value="KEN_dom"/>
</dbReference>
<dbReference type="PANTHER" id="PTHR13954">
    <property type="entry name" value="IRE1-RELATED"/>
    <property type="match status" value="1"/>
</dbReference>
<dbReference type="CDD" id="cd10422">
    <property type="entry name" value="RNase_Ire1"/>
    <property type="match status" value="1"/>
</dbReference>
<keyword evidence="7" id="KW-0812">Transmembrane</keyword>
<keyword evidence="6" id="KW-0808">Transferase</keyword>
<feature type="region of interest" description="Disordered" evidence="19">
    <location>
        <begin position="408"/>
        <end position="434"/>
    </location>
</feature>
<evidence type="ECO:0000256" key="15">
    <source>
        <dbReference type="ARBA" id="ARBA00023136"/>
    </source>
</evidence>
<keyword evidence="15" id="KW-0472">Membrane</keyword>
<dbReference type="InterPro" id="IPR018391">
    <property type="entry name" value="PQQ_b-propeller_rpt"/>
</dbReference>
<evidence type="ECO:0000256" key="13">
    <source>
        <dbReference type="ARBA" id="ARBA00022840"/>
    </source>
</evidence>
<evidence type="ECO:0000256" key="8">
    <source>
        <dbReference type="ARBA" id="ARBA00022729"/>
    </source>
</evidence>
<evidence type="ECO:0000256" key="16">
    <source>
        <dbReference type="ARBA" id="ARBA00023268"/>
    </source>
</evidence>
<keyword evidence="11" id="KW-0378">Hydrolase</keyword>
<evidence type="ECO:0000256" key="10">
    <source>
        <dbReference type="ARBA" id="ARBA00022777"/>
    </source>
</evidence>
<keyword evidence="4" id="KW-0723">Serine/threonine-protein kinase</keyword>
<evidence type="ECO:0000256" key="12">
    <source>
        <dbReference type="ARBA" id="ARBA00022824"/>
    </source>
</evidence>
<organism evidence="23 24">
    <name type="scientific">Cryptolaemus montrouzieri</name>
    <dbReference type="NCBI Taxonomy" id="559131"/>
    <lineage>
        <taxon>Eukaryota</taxon>
        <taxon>Metazoa</taxon>
        <taxon>Ecdysozoa</taxon>
        <taxon>Arthropoda</taxon>
        <taxon>Hexapoda</taxon>
        <taxon>Insecta</taxon>
        <taxon>Pterygota</taxon>
        <taxon>Neoptera</taxon>
        <taxon>Endopterygota</taxon>
        <taxon>Coleoptera</taxon>
        <taxon>Polyphaga</taxon>
        <taxon>Cucujiformia</taxon>
        <taxon>Coccinelloidea</taxon>
        <taxon>Coccinellidae</taxon>
        <taxon>Scymninae</taxon>
        <taxon>Scymnini</taxon>
        <taxon>Cryptolaemus</taxon>
    </lineage>
</organism>
<dbReference type="FunFam" id="3.30.200.20:FF:000077">
    <property type="entry name" value="Putative Serine/threonine-protein kinase/endoribonuclease IRE1"/>
    <property type="match status" value="1"/>
</dbReference>
<dbReference type="InterPro" id="IPR045133">
    <property type="entry name" value="IRE1/2-like"/>
</dbReference>
<dbReference type="GO" id="GO:0080090">
    <property type="term" value="P:regulation of primary metabolic process"/>
    <property type="evidence" value="ECO:0007669"/>
    <property type="project" value="UniProtKB-ARBA"/>
</dbReference>
<gene>
    <name evidence="23" type="ORF">HHI36_014319</name>
</gene>
<evidence type="ECO:0000259" key="22">
    <source>
        <dbReference type="PROSITE" id="PS51392"/>
    </source>
</evidence>
<dbReference type="InterPro" id="IPR000719">
    <property type="entry name" value="Prot_kinase_dom"/>
</dbReference>
<keyword evidence="14" id="KW-1133">Transmembrane helix</keyword>
<dbReference type="CDD" id="cd13982">
    <property type="entry name" value="STKc_IRE1"/>
    <property type="match status" value="1"/>
</dbReference>
<dbReference type="SMART" id="SM00564">
    <property type="entry name" value="PQQ"/>
    <property type="match status" value="5"/>
</dbReference>
<dbReference type="Gene3D" id="1.10.510.10">
    <property type="entry name" value="Transferase(Phosphotransferase) domain 1"/>
    <property type="match status" value="1"/>
</dbReference>
<dbReference type="SUPFAM" id="SSF50998">
    <property type="entry name" value="Quinoprotein alcohol dehydrogenase-like"/>
    <property type="match status" value="1"/>
</dbReference>
<dbReference type="InterPro" id="IPR011009">
    <property type="entry name" value="Kinase-like_dom_sf"/>
</dbReference>
<evidence type="ECO:0000256" key="1">
    <source>
        <dbReference type="ARBA" id="ARBA00001946"/>
    </source>
</evidence>
<evidence type="ECO:0000256" key="17">
    <source>
        <dbReference type="ARBA" id="ARBA00047899"/>
    </source>
</evidence>
<dbReference type="Gene3D" id="3.30.200.20">
    <property type="entry name" value="Phosphorylase Kinase, domain 1"/>
    <property type="match status" value="1"/>
</dbReference>
<dbReference type="AlphaFoldDB" id="A0ABD2N2N1"/>
<evidence type="ECO:0000256" key="4">
    <source>
        <dbReference type="ARBA" id="ARBA00022527"/>
    </source>
</evidence>
<accession>A0ABD2N2N1</accession>
<evidence type="ECO:0000256" key="7">
    <source>
        <dbReference type="ARBA" id="ARBA00022692"/>
    </source>
</evidence>
<evidence type="ECO:0000256" key="19">
    <source>
        <dbReference type="SAM" id="MobiDB-lite"/>
    </source>
</evidence>
<dbReference type="EMBL" id="JABFTP020000062">
    <property type="protein sequence ID" value="KAL3272858.1"/>
    <property type="molecule type" value="Genomic_DNA"/>
</dbReference>
<dbReference type="InterPro" id="IPR008271">
    <property type="entry name" value="Ser/Thr_kinase_AS"/>
</dbReference>
<evidence type="ECO:0000313" key="24">
    <source>
        <dbReference type="Proteomes" id="UP001516400"/>
    </source>
</evidence>
<evidence type="ECO:0000256" key="14">
    <source>
        <dbReference type="ARBA" id="ARBA00022989"/>
    </source>
</evidence>
<comment type="catalytic activity">
    <reaction evidence="18">
        <text>L-seryl-[protein] + ATP = O-phospho-L-seryl-[protein] + ADP + H(+)</text>
        <dbReference type="Rhea" id="RHEA:17989"/>
        <dbReference type="Rhea" id="RHEA-COMP:9863"/>
        <dbReference type="Rhea" id="RHEA-COMP:11604"/>
        <dbReference type="ChEBI" id="CHEBI:15378"/>
        <dbReference type="ChEBI" id="CHEBI:29999"/>
        <dbReference type="ChEBI" id="CHEBI:30616"/>
        <dbReference type="ChEBI" id="CHEBI:83421"/>
        <dbReference type="ChEBI" id="CHEBI:456216"/>
        <dbReference type="EC" id="2.7.11.1"/>
    </reaction>
</comment>
<dbReference type="SMART" id="SM00220">
    <property type="entry name" value="S_TKc"/>
    <property type="match status" value="1"/>
</dbReference>
<keyword evidence="12" id="KW-0256">Endoplasmic reticulum</keyword>
<dbReference type="Pfam" id="PF00069">
    <property type="entry name" value="Pkinase"/>
    <property type="match status" value="1"/>
</dbReference>
<feature type="chain" id="PRO_5044774153" description="non-specific serine/threonine protein kinase" evidence="20">
    <location>
        <begin position="20"/>
        <end position="942"/>
    </location>
</feature>
<feature type="signal peptide" evidence="20">
    <location>
        <begin position="1"/>
        <end position="19"/>
    </location>
</feature>
<evidence type="ECO:0000256" key="20">
    <source>
        <dbReference type="SAM" id="SignalP"/>
    </source>
</evidence>
<dbReference type="EC" id="2.7.11.1" evidence="3"/>
<dbReference type="SMART" id="SM00580">
    <property type="entry name" value="PUG"/>
    <property type="match status" value="1"/>
</dbReference>
<dbReference type="FunFam" id="1.20.1440.180:FF:000001">
    <property type="entry name" value="Serine/threonine-protein kinase/endoribonuclease IRE1"/>
    <property type="match status" value="1"/>
</dbReference>
<comment type="catalytic activity">
    <reaction evidence="17">
        <text>L-threonyl-[protein] + ATP = O-phospho-L-threonyl-[protein] + ADP + H(+)</text>
        <dbReference type="Rhea" id="RHEA:46608"/>
        <dbReference type="Rhea" id="RHEA-COMP:11060"/>
        <dbReference type="Rhea" id="RHEA-COMP:11605"/>
        <dbReference type="ChEBI" id="CHEBI:15378"/>
        <dbReference type="ChEBI" id="CHEBI:30013"/>
        <dbReference type="ChEBI" id="CHEBI:30616"/>
        <dbReference type="ChEBI" id="CHEBI:61977"/>
        <dbReference type="ChEBI" id="CHEBI:456216"/>
        <dbReference type="EC" id="2.7.11.1"/>
    </reaction>
</comment>